<dbReference type="SUPFAM" id="SSF48452">
    <property type="entry name" value="TPR-like"/>
    <property type="match status" value="3"/>
</dbReference>
<dbReference type="STRING" id="135208.A0A4Y9ZVY7"/>
<gene>
    <name evidence="5" type="ORF">EWM64_g5681</name>
</gene>
<keyword evidence="1" id="KW-0677">Repeat</keyword>
<dbReference type="InterPro" id="IPR039226">
    <property type="entry name" value="Ski3/TTC37"/>
</dbReference>
<reference evidence="5 6" key="1">
    <citation type="submission" date="2019-02" db="EMBL/GenBank/DDBJ databases">
        <title>Genome sequencing of the rare red list fungi Hericium alpestre (H. flagellum).</title>
        <authorList>
            <person name="Buettner E."/>
            <person name="Kellner H."/>
        </authorList>
    </citation>
    <scope>NUCLEOTIDE SEQUENCE [LARGE SCALE GENOMIC DNA]</scope>
    <source>
        <strain evidence="5 6">DSM 108284</strain>
    </source>
</reference>
<dbReference type="GO" id="GO:0055087">
    <property type="term" value="C:Ski complex"/>
    <property type="evidence" value="ECO:0007669"/>
    <property type="project" value="InterPro"/>
</dbReference>
<feature type="region of interest" description="Disordered" evidence="4">
    <location>
        <begin position="152"/>
        <end position="171"/>
    </location>
</feature>
<evidence type="ECO:0000256" key="4">
    <source>
        <dbReference type="SAM" id="MobiDB-lite"/>
    </source>
</evidence>
<feature type="repeat" description="TPR" evidence="3">
    <location>
        <begin position="40"/>
        <end position="73"/>
    </location>
</feature>
<dbReference type="Proteomes" id="UP000298061">
    <property type="component" value="Unassembled WGS sequence"/>
</dbReference>
<sequence>MSTAFVKGKLKAAREAIGKKDYQTALDASSQILEYESDNYNAKVFMGLSLLELGQSERSEQTYRSAIELNPKQALAWQGLSRVYERSQSWDQYVESLFGLVKLFSKSDDATKCAETIQKIVELRRERVLTHSQLSDALSLYLPDSPFYSTLSSLPPPDPTNPIATTTNSSQSAVQNSLPVLEEIVSLLEKDEQETIEQEMKKRRTRLNAGGPEEIKREVGREVYSASKLPVFYNELLNHPNTSDELRRSTESKLLRHKRQFLQALPSSGEKAEIKKQLMTEVQELVNGMVLLQIPDELAWTMFIDEQDAETLEDYGLSHLRQFMQLFPGLPLTRLIQGYLIYSGIPLSEEKDEESESAQPNEDDSDPFDTILDAFSSLQGSIFAHRVLASIYLWDLDYPNAISIAEAGLELVHRSENASGKELPSVKKAFNIILATSLVHLYPPKHHARALRIIDDILQQDPDNAQSLMGKGSILQCSKDWSRADANFSRVLELLPEDKDDVIRAKEEHAWCQVQLGHLEDGAELLKATIDALEGIEGRDEDRARCWWRLGRAYWEMGVDRETAYGHFITSLKCSPTFAPAFTSLGVHYLEAADPPDPSRASKCFQKAFELDAREGDAARRLAEGFAEEREWDLVEVVAKRTIEGEGGLEGTEEGSERVVSGRYLATNAWAWKALGVVELNRRNYSSAIQAFQVALRAQPEDQLSWLRLGEAYSKAGRHVAAVKALTRALELQPDDWICSYLIADVQRQTGEFQEAVDSFEAILQERPEESGVLMSLSQTHLDLGQSELSDGFIARAERSFVTAIRTSLRFLQSGPGFRTVVWKTISDAVYQLSQSTSFFDEADVHRALSEIAPLISLDAGSRVSGILSGPLVSSPVTGSSALRVAVASYNYRISLGLLDNAATGSAWFDLGVALNRFSTTAYEEQRSKASKEAISCFKEALGLDPGNDTYWRALGDAHFVSHPKIAQHAYIKALEINNKAKLGLLYLYHDDTELANEALYKAQTLDPDYTMAWVGQSLVASRNEHHRDSRALLEHAVSLTANAPDADLEFAKREFTRLSEPGSSGAPDELFPAFFILSRYVQKRPDDASGLHLLGLVCAVARAAPRCYQDAPTSVRALSPRLTVRSHLHHTAYSFMPPLHTLSPPHAPAALCCRPSWSRTIWINQSHVHALSDARPTGGS</sequence>
<evidence type="ECO:0000256" key="3">
    <source>
        <dbReference type="PROSITE-ProRule" id="PRU00339"/>
    </source>
</evidence>
<dbReference type="EMBL" id="SFCI01000702">
    <property type="protein sequence ID" value="TFY78330.1"/>
    <property type="molecule type" value="Genomic_DNA"/>
</dbReference>
<dbReference type="AlphaFoldDB" id="A0A4Y9ZVY7"/>
<dbReference type="InterPro" id="IPR019734">
    <property type="entry name" value="TPR_rpt"/>
</dbReference>
<dbReference type="InterPro" id="IPR011990">
    <property type="entry name" value="TPR-like_helical_dom_sf"/>
</dbReference>
<dbReference type="SMART" id="SM00028">
    <property type="entry name" value="TPR"/>
    <property type="match status" value="11"/>
</dbReference>
<dbReference type="PROSITE" id="PS50005">
    <property type="entry name" value="TPR"/>
    <property type="match status" value="4"/>
</dbReference>
<evidence type="ECO:0000256" key="1">
    <source>
        <dbReference type="ARBA" id="ARBA00022737"/>
    </source>
</evidence>
<evidence type="ECO:0008006" key="7">
    <source>
        <dbReference type="Google" id="ProtNLM"/>
    </source>
</evidence>
<proteinExistence type="predicted"/>
<evidence type="ECO:0000313" key="5">
    <source>
        <dbReference type="EMBL" id="TFY78330.1"/>
    </source>
</evidence>
<keyword evidence="2 3" id="KW-0802">TPR repeat</keyword>
<dbReference type="Gene3D" id="1.25.40.10">
    <property type="entry name" value="Tetratricopeptide repeat domain"/>
    <property type="match status" value="5"/>
</dbReference>
<dbReference type="PANTHER" id="PTHR15704">
    <property type="entry name" value="SUPERKILLER 3 PROTEIN-RELATED"/>
    <property type="match status" value="1"/>
</dbReference>
<accession>A0A4Y9ZVY7</accession>
<dbReference type="Pfam" id="PF13432">
    <property type="entry name" value="TPR_16"/>
    <property type="match status" value="2"/>
</dbReference>
<dbReference type="GO" id="GO:0006401">
    <property type="term" value="P:RNA catabolic process"/>
    <property type="evidence" value="ECO:0007669"/>
    <property type="project" value="InterPro"/>
</dbReference>
<organism evidence="5 6">
    <name type="scientific">Hericium alpestre</name>
    <dbReference type="NCBI Taxonomy" id="135208"/>
    <lineage>
        <taxon>Eukaryota</taxon>
        <taxon>Fungi</taxon>
        <taxon>Dikarya</taxon>
        <taxon>Basidiomycota</taxon>
        <taxon>Agaricomycotina</taxon>
        <taxon>Agaricomycetes</taxon>
        <taxon>Russulales</taxon>
        <taxon>Hericiaceae</taxon>
        <taxon>Hericium</taxon>
    </lineage>
</organism>
<dbReference type="PANTHER" id="PTHR15704:SF7">
    <property type="entry name" value="SUPERKILLER COMPLEX PROTEIN 3"/>
    <property type="match status" value="1"/>
</dbReference>
<keyword evidence="6" id="KW-1185">Reference proteome</keyword>
<dbReference type="InterPro" id="IPR040962">
    <property type="entry name" value="TPR_22"/>
</dbReference>
<dbReference type="OrthoDB" id="421075at2759"/>
<evidence type="ECO:0000256" key="2">
    <source>
        <dbReference type="ARBA" id="ARBA00022803"/>
    </source>
</evidence>
<evidence type="ECO:0000313" key="6">
    <source>
        <dbReference type="Proteomes" id="UP000298061"/>
    </source>
</evidence>
<dbReference type="Pfam" id="PF18833">
    <property type="entry name" value="TPR_22"/>
    <property type="match status" value="1"/>
</dbReference>
<comment type="caution">
    <text evidence="5">The sequence shown here is derived from an EMBL/GenBank/DDBJ whole genome shotgun (WGS) entry which is preliminary data.</text>
</comment>
<feature type="repeat" description="TPR" evidence="3">
    <location>
        <begin position="669"/>
        <end position="702"/>
    </location>
</feature>
<feature type="repeat" description="TPR" evidence="3">
    <location>
        <begin position="977"/>
        <end position="1010"/>
    </location>
</feature>
<protein>
    <recommendedName>
        <fullName evidence="7">Superkiller protein 3</fullName>
    </recommendedName>
</protein>
<feature type="repeat" description="TPR" evidence="3">
    <location>
        <begin position="703"/>
        <end position="736"/>
    </location>
</feature>
<name>A0A4Y9ZVY7_9AGAM</name>